<feature type="transmembrane region" description="Helical" evidence="2">
    <location>
        <begin position="437"/>
        <end position="460"/>
    </location>
</feature>
<dbReference type="RefSeq" id="WP_069976736.1">
    <property type="nucleotide sequence ID" value="NZ_CP017316.1"/>
</dbReference>
<organism evidence="4 5">
    <name type="scientific">Streptomyces rubrolavendulae</name>
    <dbReference type="NCBI Taxonomy" id="285473"/>
    <lineage>
        <taxon>Bacteria</taxon>
        <taxon>Bacillati</taxon>
        <taxon>Actinomycetota</taxon>
        <taxon>Actinomycetes</taxon>
        <taxon>Kitasatosporales</taxon>
        <taxon>Streptomycetaceae</taxon>
        <taxon>Streptomyces</taxon>
    </lineage>
</organism>
<evidence type="ECO:0000313" key="4">
    <source>
        <dbReference type="EMBL" id="AOT59334.1"/>
    </source>
</evidence>
<reference evidence="4 5" key="1">
    <citation type="submission" date="2016-09" db="EMBL/GenBank/DDBJ databases">
        <title>Streptomyces rubrolavendulae MJM4426 Genome sequencing and assembly.</title>
        <authorList>
            <person name="Kim J.-G."/>
        </authorList>
    </citation>
    <scope>NUCLEOTIDE SEQUENCE [LARGE SCALE GENOMIC DNA]</scope>
    <source>
        <strain evidence="4 5">MJM4426</strain>
    </source>
</reference>
<gene>
    <name evidence="4" type="ORF">A4G23_02173</name>
</gene>
<feature type="transmembrane region" description="Helical" evidence="2">
    <location>
        <begin position="28"/>
        <end position="45"/>
    </location>
</feature>
<dbReference type="EMBL" id="CP017316">
    <property type="protein sequence ID" value="AOT59334.1"/>
    <property type="molecule type" value="Genomic_DNA"/>
</dbReference>
<dbReference type="KEGG" id="srn:A4G23_02173"/>
<keyword evidence="2" id="KW-1133">Transmembrane helix</keyword>
<dbReference type="Pfam" id="PF01757">
    <property type="entry name" value="Acyl_transf_3"/>
    <property type="match status" value="1"/>
</dbReference>
<evidence type="ECO:0000256" key="1">
    <source>
        <dbReference type="SAM" id="MobiDB-lite"/>
    </source>
</evidence>
<feature type="transmembrane region" description="Helical" evidence="2">
    <location>
        <begin position="466"/>
        <end position="489"/>
    </location>
</feature>
<keyword evidence="5" id="KW-1185">Reference proteome</keyword>
<feature type="transmembrane region" description="Helical" evidence="2">
    <location>
        <begin position="168"/>
        <end position="187"/>
    </location>
</feature>
<feature type="transmembrane region" description="Helical" evidence="2">
    <location>
        <begin position="334"/>
        <end position="356"/>
    </location>
</feature>
<dbReference type="PATRIC" id="fig|285473.5.peg.2264"/>
<dbReference type="GO" id="GO:0016747">
    <property type="term" value="F:acyltransferase activity, transferring groups other than amino-acyl groups"/>
    <property type="evidence" value="ECO:0007669"/>
    <property type="project" value="InterPro"/>
</dbReference>
<feature type="transmembrane region" description="Helical" evidence="2">
    <location>
        <begin position="261"/>
        <end position="278"/>
    </location>
</feature>
<keyword evidence="2" id="KW-0472">Membrane</keyword>
<accession>A0A1D8G1K0</accession>
<dbReference type="OrthoDB" id="8206682at2"/>
<feature type="transmembrane region" description="Helical" evidence="2">
    <location>
        <begin position="290"/>
        <end position="322"/>
    </location>
</feature>
<name>A0A1D8G1K0_9ACTN</name>
<feature type="transmembrane region" description="Helical" evidence="2">
    <location>
        <begin position="109"/>
        <end position="132"/>
    </location>
</feature>
<feature type="transmembrane region" description="Helical" evidence="2">
    <location>
        <begin position="193"/>
        <end position="212"/>
    </location>
</feature>
<sequence length="493" mass="49796">MQPRTGAIPTARELAAATPATRDRYIDLLRVASLAVVVLGHWLMAAVTADGKVGNLLAVVPRLQILTWALQVMPVFFFVGGFAHALSYRSRPAYAAFVRGRVRRLLRPTALFAAVWGAVALAVQLAGAGGGLTGTALRLVTQPLWFIGIYLAMVAFTPPLLRLHRRWGWGAFAALAGGAAAVDGLRFAAGVPYVEFLNFALVWLAVHQLGFLRADGRLGAPWALAGAGLAGAVALVAFGPYPLSMVGMPGEKVSNMAPPTLALLCHGVWLVGAVELLRGPGTRLAARARVWRAVVAANGVAMTAFLWHLTAMLAVYGALLALGAPLPEPASAGWWAGLPLRVAAAVAVTALLVGVFQRAERPGARRHPAARGDGAGGTPEASGAGGAGGLADAAGVGGTSGAAGAVGAGHAGGASRATGAPGAAVAGGPGARGAAPLAVLGITLSVLGVLGLSMVGYGGLLEGRAATLIAFPVTAPQALALTLAGWLLVELRR</sequence>
<dbReference type="STRING" id="285473.A4G23_02173"/>
<feature type="transmembrane region" description="Helical" evidence="2">
    <location>
        <begin position="65"/>
        <end position="88"/>
    </location>
</feature>
<feature type="transmembrane region" description="Helical" evidence="2">
    <location>
        <begin position="219"/>
        <end position="241"/>
    </location>
</feature>
<protein>
    <submittedName>
        <fullName evidence="4">Acyltransferase family protein</fullName>
    </submittedName>
</protein>
<evidence type="ECO:0000256" key="2">
    <source>
        <dbReference type="SAM" id="Phobius"/>
    </source>
</evidence>
<evidence type="ECO:0000313" key="5">
    <source>
        <dbReference type="Proteomes" id="UP000095349"/>
    </source>
</evidence>
<dbReference type="InterPro" id="IPR002656">
    <property type="entry name" value="Acyl_transf_3_dom"/>
</dbReference>
<evidence type="ECO:0000259" key="3">
    <source>
        <dbReference type="Pfam" id="PF01757"/>
    </source>
</evidence>
<proteinExistence type="predicted"/>
<dbReference type="Proteomes" id="UP000095349">
    <property type="component" value="Chromosome"/>
</dbReference>
<dbReference type="AlphaFoldDB" id="A0A1D8G1K0"/>
<keyword evidence="4" id="KW-0012">Acyltransferase</keyword>
<feature type="compositionally biased region" description="Gly residues" evidence="1">
    <location>
        <begin position="373"/>
        <end position="386"/>
    </location>
</feature>
<keyword evidence="2" id="KW-0812">Transmembrane</keyword>
<feature type="transmembrane region" description="Helical" evidence="2">
    <location>
        <begin position="144"/>
        <end position="161"/>
    </location>
</feature>
<feature type="region of interest" description="Disordered" evidence="1">
    <location>
        <begin position="363"/>
        <end position="386"/>
    </location>
</feature>
<keyword evidence="4" id="KW-0808">Transferase</keyword>
<feature type="domain" description="Acyltransferase 3" evidence="3">
    <location>
        <begin position="24"/>
        <end position="351"/>
    </location>
</feature>